<evidence type="ECO:0000256" key="2">
    <source>
        <dbReference type="SAM" id="SignalP"/>
    </source>
</evidence>
<gene>
    <name evidence="3" type="ORF">FOC40_01735</name>
</gene>
<dbReference type="Pfam" id="PF16145">
    <property type="entry name" value="DUF4853"/>
    <property type="match status" value="1"/>
</dbReference>
<proteinExistence type="predicted"/>
<name>A0A857A537_9ACTO</name>
<evidence type="ECO:0000256" key="1">
    <source>
        <dbReference type="SAM" id="MobiDB-lite"/>
    </source>
</evidence>
<organism evidence="3 4">
    <name type="scientific">Schaalia odontolytica</name>
    <dbReference type="NCBI Taxonomy" id="1660"/>
    <lineage>
        <taxon>Bacteria</taxon>
        <taxon>Bacillati</taxon>
        <taxon>Actinomycetota</taxon>
        <taxon>Actinomycetes</taxon>
        <taxon>Actinomycetales</taxon>
        <taxon>Actinomycetaceae</taxon>
        <taxon>Schaalia</taxon>
    </lineage>
</organism>
<dbReference type="PROSITE" id="PS51257">
    <property type="entry name" value="PROKAR_LIPOPROTEIN"/>
    <property type="match status" value="1"/>
</dbReference>
<dbReference type="Gene3D" id="3.30.2030.30">
    <property type="match status" value="1"/>
</dbReference>
<evidence type="ECO:0000313" key="3">
    <source>
        <dbReference type="EMBL" id="QGS10252.1"/>
    </source>
</evidence>
<feature type="region of interest" description="Disordered" evidence="1">
    <location>
        <begin position="204"/>
        <end position="228"/>
    </location>
</feature>
<dbReference type="Proteomes" id="UP000424490">
    <property type="component" value="Chromosome"/>
</dbReference>
<dbReference type="EMBL" id="CP046315">
    <property type="protein sequence ID" value="QGS10252.1"/>
    <property type="molecule type" value="Genomic_DNA"/>
</dbReference>
<evidence type="ECO:0000313" key="4">
    <source>
        <dbReference type="Proteomes" id="UP000424490"/>
    </source>
</evidence>
<feature type="compositionally biased region" description="Polar residues" evidence="1">
    <location>
        <begin position="218"/>
        <end position="228"/>
    </location>
</feature>
<sequence length="228" mass="24964">MNRKRLVALMSSACASLLLAACIPIPADDADLYFGRGSGSIPISEGQTTEVHIRDTLPRYLGIIEEVVVKSGGAVAMNGKNRVDGCATKDTTDMDIHWDSMVIPAIDYEDLRRMVVEGAQRNGFGYSWDPVRRDKLNSRTVAVGDGYGNSLIFYHHEAQNRIIISLYSGCMFPSQPLDPDIPRSSYPLPSPEEMFPNLTIVRAFDDNGGENPELRPQSGIQSGAQTGE</sequence>
<reference evidence="3 4" key="1">
    <citation type="submission" date="2019-11" db="EMBL/GenBank/DDBJ databases">
        <title>FDA dAtabase for Regulatory Grade micrObial Sequences (FDA-ARGOS): Supporting development and validation of Infectious Disease Dx tests.</title>
        <authorList>
            <person name="Stonesifer R."/>
            <person name="Tallon L."/>
            <person name="Sadzewicz L."/>
            <person name="Vavikolanu K."/>
            <person name="Mehta A."/>
            <person name="Aluvathingal J."/>
            <person name="Nadendla S."/>
            <person name="Myers T."/>
            <person name="Yan Y."/>
            <person name="Sichtig H."/>
        </authorList>
    </citation>
    <scope>NUCLEOTIDE SEQUENCE [LARGE SCALE GENOMIC DNA]</scope>
    <source>
        <strain evidence="3 4">FDAARGOS_732</strain>
    </source>
</reference>
<feature type="signal peptide" evidence="2">
    <location>
        <begin position="1"/>
        <end position="20"/>
    </location>
</feature>
<dbReference type="AlphaFoldDB" id="A0A857A537"/>
<dbReference type="RefSeq" id="WP_003795956.1">
    <property type="nucleotide sequence ID" value="NZ_CP046315.1"/>
</dbReference>
<accession>A0A857A537</accession>
<feature type="chain" id="PRO_5038951667" evidence="2">
    <location>
        <begin position="21"/>
        <end position="228"/>
    </location>
</feature>
<keyword evidence="2" id="KW-0732">Signal</keyword>
<protein>
    <submittedName>
        <fullName evidence="3">DUF4853 domain-containing protein</fullName>
    </submittedName>
</protein>
<dbReference type="InterPro" id="IPR032326">
    <property type="entry name" value="DUF4853"/>
</dbReference>